<evidence type="ECO:0000313" key="8">
    <source>
        <dbReference type="EMBL" id="EOA27625.1"/>
    </source>
</evidence>
<dbReference type="eggNOG" id="ENOG502RSM6">
    <property type="taxonomic scope" value="Eukaryota"/>
</dbReference>
<dbReference type="EMBL" id="KB870808">
    <property type="protein sequence ID" value="EOA27625.1"/>
    <property type="molecule type" value="Genomic_DNA"/>
</dbReference>
<evidence type="ECO:0000256" key="1">
    <source>
        <dbReference type="ARBA" id="ARBA00004123"/>
    </source>
</evidence>
<dbReference type="SMART" id="SM00774">
    <property type="entry name" value="WRKY"/>
    <property type="match status" value="1"/>
</dbReference>
<dbReference type="InterPro" id="IPR044810">
    <property type="entry name" value="WRKY_plant"/>
</dbReference>
<evidence type="ECO:0000256" key="6">
    <source>
        <dbReference type="SAM" id="MobiDB-lite"/>
    </source>
</evidence>
<dbReference type="InterPro" id="IPR036576">
    <property type="entry name" value="WRKY_dom_sf"/>
</dbReference>
<dbReference type="GO" id="GO:0043565">
    <property type="term" value="F:sequence-specific DNA binding"/>
    <property type="evidence" value="ECO:0007669"/>
    <property type="project" value="InterPro"/>
</dbReference>
<evidence type="ECO:0000259" key="7">
    <source>
        <dbReference type="PROSITE" id="PS50811"/>
    </source>
</evidence>
<evidence type="ECO:0000313" key="9">
    <source>
        <dbReference type="Proteomes" id="UP000029121"/>
    </source>
</evidence>
<evidence type="ECO:0000256" key="3">
    <source>
        <dbReference type="ARBA" id="ARBA00023125"/>
    </source>
</evidence>
<comment type="subcellular location">
    <subcellularLocation>
        <location evidence="1">Nucleus</location>
    </subcellularLocation>
</comment>
<keyword evidence="2" id="KW-0805">Transcription regulation</keyword>
<organism evidence="8 9">
    <name type="scientific">Capsella rubella</name>
    <dbReference type="NCBI Taxonomy" id="81985"/>
    <lineage>
        <taxon>Eukaryota</taxon>
        <taxon>Viridiplantae</taxon>
        <taxon>Streptophyta</taxon>
        <taxon>Embryophyta</taxon>
        <taxon>Tracheophyta</taxon>
        <taxon>Spermatophyta</taxon>
        <taxon>Magnoliopsida</taxon>
        <taxon>eudicotyledons</taxon>
        <taxon>Gunneridae</taxon>
        <taxon>Pentapetalae</taxon>
        <taxon>rosids</taxon>
        <taxon>malvids</taxon>
        <taxon>Brassicales</taxon>
        <taxon>Brassicaceae</taxon>
        <taxon>Camelineae</taxon>
        <taxon>Capsella</taxon>
    </lineage>
</organism>
<dbReference type="KEGG" id="crb:17890052"/>
<dbReference type="GO" id="GO:0005634">
    <property type="term" value="C:nucleus"/>
    <property type="evidence" value="ECO:0007669"/>
    <property type="project" value="UniProtKB-SubCell"/>
</dbReference>
<gene>
    <name evidence="8" type="ORF">CARUB_v10023773mg</name>
</gene>
<dbReference type="FunFam" id="2.20.25.80:FF:000014">
    <property type="entry name" value="WRKY transcription factor 55"/>
    <property type="match status" value="1"/>
</dbReference>
<proteinExistence type="predicted"/>
<dbReference type="PANTHER" id="PTHR31282">
    <property type="entry name" value="WRKY TRANSCRIPTION FACTOR 21-RELATED"/>
    <property type="match status" value="1"/>
</dbReference>
<keyword evidence="5" id="KW-0539">Nucleus</keyword>
<dbReference type="InterPro" id="IPR003657">
    <property type="entry name" value="WRKY_dom"/>
</dbReference>
<evidence type="ECO:0000256" key="5">
    <source>
        <dbReference type="ARBA" id="ARBA00023242"/>
    </source>
</evidence>
<dbReference type="Proteomes" id="UP000029121">
    <property type="component" value="Unassembled WGS sequence"/>
</dbReference>
<dbReference type="Gene3D" id="2.20.25.80">
    <property type="entry name" value="WRKY domain"/>
    <property type="match status" value="1"/>
</dbReference>
<dbReference type="GO" id="GO:0003700">
    <property type="term" value="F:DNA-binding transcription factor activity"/>
    <property type="evidence" value="ECO:0007669"/>
    <property type="project" value="InterPro"/>
</dbReference>
<protein>
    <recommendedName>
        <fullName evidence="7">WRKY domain-containing protein</fullName>
    </recommendedName>
</protein>
<accession>R0HQP8</accession>
<keyword evidence="3" id="KW-0238">DNA-binding</keyword>
<evidence type="ECO:0000256" key="4">
    <source>
        <dbReference type="ARBA" id="ARBA00023163"/>
    </source>
</evidence>
<dbReference type="OrthoDB" id="684963at2759"/>
<dbReference type="STRING" id="81985.R0HQP8"/>
<dbReference type="SUPFAM" id="SSF118290">
    <property type="entry name" value="WRKY DNA-binding domain"/>
    <property type="match status" value="1"/>
</dbReference>
<dbReference type="AlphaFoldDB" id="R0HQP8"/>
<dbReference type="PROSITE" id="PS50811">
    <property type="entry name" value="WRKY"/>
    <property type="match status" value="1"/>
</dbReference>
<keyword evidence="4" id="KW-0804">Transcription</keyword>
<feature type="domain" description="WRKY" evidence="7">
    <location>
        <begin position="163"/>
        <end position="225"/>
    </location>
</feature>
<keyword evidence="9" id="KW-1185">Reference proteome</keyword>
<evidence type="ECO:0000256" key="2">
    <source>
        <dbReference type="ARBA" id="ARBA00023015"/>
    </source>
</evidence>
<dbReference type="Pfam" id="PF03106">
    <property type="entry name" value="WRKY"/>
    <property type="match status" value="1"/>
</dbReference>
<reference evidence="9" key="1">
    <citation type="journal article" date="2013" name="Nat. Genet.">
        <title>The Capsella rubella genome and the genomic consequences of rapid mating system evolution.</title>
        <authorList>
            <person name="Slotte T."/>
            <person name="Hazzouri K.M."/>
            <person name="Agren J.A."/>
            <person name="Koenig D."/>
            <person name="Maumus F."/>
            <person name="Guo Y.L."/>
            <person name="Steige K."/>
            <person name="Platts A.E."/>
            <person name="Escobar J.S."/>
            <person name="Newman L.K."/>
            <person name="Wang W."/>
            <person name="Mandakova T."/>
            <person name="Vello E."/>
            <person name="Smith L.M."/>
            <person name="Henz S.R."/>
            <person name="Steffen J."/>
            <person name="Takuno S."/>
            <person name="Brandvain Y."/>
            <person name="Coop G."/>
            <person name="Andolfatto P."/>
            <person name="Hu T.T."/>
            <person name="Blanchette M."/>
            <person name="Clark R.M."/>
            <person name="Quesneville H."/>
            <person name="Nordborg M."/>
            <person name="Gaut B.S."/>
            <person name="Lysak M.A."/>
            <person name="Jenkins J."/>
            <person name="Grimwood J."/>
            <person name="Chapman J."/>
            <person name="Prochnik S."/>
            <person name="Shu S."/>
            <person name="Rokhsar D."/>
            <person name="Schmutz J."/>
            <person name="Weigel D."/>
            <person name="Wright S.I."/>
        </authorList>
    </citation>
    <scope>NUCLEOTIDE SEQUENCE [LARGE SCALE GENOMIC DNA]</scope>
    <source>
        <strain evidence="9">cv. Monte Gargano</strain>
    </source>
</reference>
<name>R0HQP8_9BRAS</name>
<sequence length="289" mass="32086">MDQEVVMSMIFHGIKLVKTLESSLPEKPPESLSTSLGEIAKTFGDANERLKMLLLEMRNSETALNQTKPVIVSVSNQMLVQMEPGLMQEYSFRRGGSSTSSQGTEAIFQTQLMVGGRILTAAEGSGGASGSSTPRLRRRKDEGEDQTVLVAALRTGNTDMPPDDNHTWRKYGQKEILGSRFPRAYYRCTHQKLYNCPAKKQVQRLDDDPFTFRVTYRGSHTCHIYSTAPTTSVTVAATTGHSIDYGSPIHDMTDAMFGSSGVGANMDFIFPFNDPTQRFRRLDDGDDHQ</sequence>
<feature type="region of interest" description="Disordered" evidence="6">
    <location>
        <begin position="121"/>
        <end position="145"/>
    </location>
</feature>